<evidence type="ECO:0000256" key="7">
    <source>
        <dbReference type="ARBA" id="ARBA00022692"/>
    </source>
</evidence>
<dbReference type="EC" id="2.3.1.-" evidence="14"/>
<proteinExistence type="inferred from homology"/>
<keyword evidence="9 14" id="KW-0256">Endoplasmic reticulum</keyword>
<dbReference type="AlphaFoldDB" id="A0A7S4JZQ1"/>
<dbReference type="GO" id="GO:0019432">
    <property type="term" value="P:triglyceride biosynthetic process"/>
    <property type="evidence" value="ECO:0007669"/>
    <property type="project" value="TreeGrafter"/>
</dbReference>
<keyword evidence="12 14" id="KW-0472">Membrane</keyword>
<keyword evidence="13" id="KW-0012">Acyltransferase</keyword>
<dbReference type="EMBL" id="HBKQ01053127">
    <property type="protein sequence ID" value="CAE2279100.1"/>
    <property type="molecule type" value="Transcribed_RNA"/>
</dbReference>
<dbReference type="Pfam" id="PF03982">
    <property type="entry name" value="DAGAT"/>
    <property type="match status" value="1"/>
</dbReference>
<evidence type="ECO:0000256" key="1">
    <source>
        <dbReference type="ARBA" id="ARBA00004477"/>
    </source>
</evidence>
<evidence type="ECO:0000256" key="6">
    <source>
        <dbReference type="ARBA" id="ARBA00022679"/>
    </source>
</evidence>
<evidence type="ECO:0000256" key="2">
    <source>
        <dbReference type="ARBA" id="ARBA00004771"/>
    </source>
</evidence>
<keyword evidence="11" id="KW-0443">Lipid metabolism</keyword>
<evidence type="ECO:0000256" key="8">
    <source>
        <dbReference type="ARBA" id="ARBA00022798"/>
    </source>
</evidence>
<reference evidence="15" key="1">
    <citation type="submission" date="2021-01" db="EMBL/GenBank/DDBJ databases">
        <authorList>
            <person name="Corre E."/>
            <person name="Pelletier E."/>
            <person name="Niang G."/>
            <person name="Scheremetjew M."/>
            <person name="Finn R."/>
            <person name="Kale V."/>
            <person name="Holt S."/>
            <person name="Cochrane G."/>
            <person name="Meng A."/>
            <person name="Brown T."/>
            <person name="Cohen L."/>
        </authorList>
    </citation>
    <scope>NUCLEOTIDE SEQUENCE</scope>
    <source>
        <strain evidence="15">Isolate 1302-5</strain>
    </source>
</reference>
<feature type="transmembrane region" description="Helical" evidence="14">
    <location>
        <begin position="54"/>
        <end position="72"/>
    </location>
</feature>
<dbReference type="GO" id="GO:0006071">
    <property type="term" value="P:glycerol metabolic process"/>
    <property type="evidence" value="ECO:0007669"/>
    <property type="project" value="UniProtKB-KW"/>
</dbReference>
<evidence type="ECO:0000256" key="3">
    <source>
        <dbReference type="ARBA" id="ARBA00005189"/>
    </source>
</evidence>
<dbReference type="PANTHER" id="PTHR12317">
    <property type="entry name" value="DIACYLGLYCEROL O-ACYLTRANSFERASE"/>
    <property type="match status" value="1"/>
</dbReference>
<dbReference type="CDD" id="cd07987">
    <property type="entry name" value="LPLAT_MGAT-like"/>
    <property type="match status" value="1"/>
</dbReference>
<name>A0A7S4JZQ1_9STRA</name>
<evidence type="ECO:0000313" key="15">
    <source>
        <dbReference type="EMBL" id="CAE2279100.1"/>
    </source>
</evidence>
<dbReference type="GO" id="GO:0004144">
    <property type="term" value="F:diacylglycerol O-acyltransferase activity"/>
    <property type="evidence" value="ECO:0007669"/>
    <property type="project" value="TreeGrafter"/>
</dbReference>
<keyword evidence="10 14" id="KW-1133">Transmembrane helix</keyword>
<sequence>MARPKTTVAPLAIPSEPSALDKLVGAAVVTSFISIWLLSVASPFILVLSIKSGYTAVAALIVAITIASYLPWSHGPVSRSVQHVLNRYHGCYYRSLTIVYESDDDSGDDNAKNGAASDLPSPADPQTFFAVHPHGAFCIGWAFLFASPELAHVRFCFAPALFASPFFRLFSRCAGWPGSAARPAMNSHLRDGESVALPPGGFEEATLTSTDHDRVFIKRRTGFMKLCLRHGVPRVRPVYVFGERDLFWNVQGLWGPRLALNRFGLPTILVWGRWFFPLLPRCDADIRVVIGRSLKLPPRIEKPTKEEVALWHGKYMAELRRLFDDHKEDALGAEAAKTAKLEIW</sequence>
<keyword evidence="7 14" id="KW-0812">Transmembrane</keyword>
<organism evidence="15">
    <name type="scientific">Odontella aurita</name>
    <dbReference type="NCBI Taxonomy" id="265563"/>
    <lineage>
        <taxon>Eukaryota</taxon>
        <taxon>Sar</taxon>
        <taxon>Stramenopiles</taxon>
        <taxon>Ochrophyta</taxon>
        <taxon>Bacillariophyta</taxon>
        <taxon>Mediophyceae</taxon>
        <taxon>Biddulphiophycidae</taxon>
        <taxon>Eupodiscales</taxon>
        <taxon>Odontellaceae</taxon>
        <taxon>Odontella</taxon>
    </lineage>
</organism>
<evidence type="ECO:0000256" key="10">
    <source>
        <dbReference type="ARBA" id="ARBA00022989"/>
    </source>
</evidence>
<keyword evidence="6 14" id="KW-0808">Transferase</keyword>
<evidence type="ECO:0000256" key="13">
    <source>
        <dbReference type="ARBA" id="ARBA00023315"/>
    </source>
</evidence>
<comment type="subcellular location">
    <subcellularLocation>
        <location evidence="1 14">Endoplasmic reticulum membrane</location>
        <topology evidence="1 14">Multi-pass membrane protein</topology>
    </subcellularLocation>
</comment>
<keyword evidence="5" id="KW-0444">Lipid biosynthesis</keyword>
<dbReference type="PANTHER" id="PTHR12317:SF0">
    <property type="entry name" value="ACYLTRANSFERASE"/>
    <property type="match status" value="1"/>
</dbReference>
<gene>
    <name evidence="15" type="ORF">OAUR00152_LOCUS36574</name>
</gene>
<evidence type="ECO:0000256" key="12">
    <source>
        <dbReference type="ARBA" id="ARBA00023136"/>
    </source>
</evidence>
<dbReference type="InterPro" id="IPR007130">
    <property type="entry name" value="DAGAT"/>
</dbReference>
<comment type="pathway">
    <text evidence="2">Glycerolipid metabolism; triacylglycerol biosynthesis.</text>
</comment>
<dbReference type="GO" id="GO:0005789">
    <property type="term" value="C:endoplasmic reticulum membrane"/>
    <property type="evidence" value="ECO:0007669"/>
    <property type="project" value="UniProtKB-SubCell"/>
</dbReference>
<feature type="transmembrane region" description="Helical" evidence="14">
    <location>
        <begin position="23"/>
        <end position="47"/>
    </location>
</feature>
<accession>A0A7S4JZQ1</accession>
<evidence type="ECO:0000256" key="4">
    <source>
        <dbReference type="ARBA" id="ARBA00005420"/>
    </source>
</evidence>
<comment type="pathway">
    <text evidence="3">Lipid metabolism.</text>
</comment>
<evidence type="ECO:0000256" key="5">
    <source>
        <dbReference type="ARBA" id="ARBA00022516"/>
    </source>
</evidence>
<keyword evidence="8" id="KW-0319">Glycerol metabolism</keyword>
<evidence type="ECO:0000256" key="14">
    <source>
        <dbReference type="RuleBase" id="RU367023"/>
    </source>
</evidence>
<evidence type="ECO:0000256" key="11">
    <source>
        <dbReference type="ARBA" id="ARBA00023098"/>
    </source>
</evidence>
<evidence type="ECO:0000256" key="9">
    <source>
        <dbReference type="ARBA" id="ARBA00022824"/>
    </source>
</evidence>
<comment type="similarity">
    <text evidence="4 14">Belongs to the diacylglycerol acyltransferase family.</text>
</comment>
<protein>
    <recommendedName>
        <fullName evidence="14">Acyltransferase</fullName>
        <ecNumber evidence="14">2.3.1.-</ecNumber>
    </recommendedName>
</protein>